<dbReference type="STRING" id="335973.SAMN04488693_10355"/>
<dbReference type="Proteomes" id="UP000199258">
    <property type="component" value="Unassembled WGS sequence"/>
</dbReference>
<evidence type="ECO:0000313" key="3">
    <source>
        <dbReference type="Proteomes" id="UP000199258"/>
    </source>
</evidence>
<dbReference type="InterPro" id="IPR011009">
    <property type="entry name" value="Kinase-like_dom_sf"/>
</dbReference>
<protein>
    <submittedName>
        <fullName evidence="2">Phosphotransferase enzyme family protein</fullName>
    </submittedName>
</protein>
<sequence length="398" mass="44055">MRSVRTPLDPGLRSLDLLLDPDELSALFNRPVRTSHLRWKRGTSAVARLHDDDGVRWIALYNAETSVKLEKTGRRALDWNLPLERFTLDDGVLASGPIPLDPRLHGALRPFRRQAIAVPSPRARVLKYNPLRRVVVDMMSDRARLVGRVSAAGHSMSRTMLSHLAEGGVPVLVPLDPALLPPGTPWGKHVEYLPWYGTGDLSTVSGPEAESPAHSAGAALAVLHRQLPVHRSQAWRAPAGRLRSLVRENAELMPENLDRLERVRSRLECLLRRPGRAAVIHGDFSADQVLVNGAEVRLIDFERCSYGAAASDLGSFAAVEALEAGDSCRNTVLELPRTAALLSGYCADADADAGSESEILAWTAFFLLNRLREPFRSCRPGWRQHMEDRLGMIEEVLW</sequence>
<gene>
    <name evidence="2" type="ORF">SAMN04488693_10355</name>
</gene>
<keyword evidence="3" id="KW-1185">Reference proteome</keyword>
<name>A0A1G8FH33_9MICC</name>
<dbReference type="AlphaFoldDB" id="A0A1G8FH33"/>
<organism evidence="2 3">
    <name type="scientific">Arthrobacter subterraneus</name>
    <dbReference type="NCBI Taxonomy" id="335973"/>
    <lineage>
        <taxon>Bacteria</taxon>
        <taxon>Bacillati</taxon>
        <taxon>Actinomycetota</taxon>
        <taxon>Actinomycetes</taxon>
        <taxon>Micrococcales</taxon>
        <taxon>Micrococcaceae</taxon>
        <taxon>Arthrobacter</taxon>
    </lineage>
</organism>
<feature type="domain" description="Aminoglycoside phosphotransferase" evidence="1">
    <location>
        <begin position="160"/>
        <end position="330"/>
    </location>
</feature>
<proteinExistence type="predicted"/>
<evidence type="ECO:0000259" key="1">
    <source>
        <dbReference type="Pfam" id="PF01636"/>
    </source>
</evidence>
<reference evidence="2 3" key="1">
    <citation type="submission" date="2016-10" db="EMBL/GenBank/DDBJ databases">
        <authorList>
            <person name="de Groot N.N."/>
        </authorList>
    </citation>
    <scope>NUCLEOTIDE SEQUENCE [LARGE SCALE GENOMIC DNA]</scope>
    <source>
        <strain evidence="2 3">NP_1H</strain>
    </source>
</reference>
<keyword evidence="2" id="KW-0808">Transferase</keyword>
<dbReference type="RefSeq" id="WP_090584917.1">
    <property type="nucleotide sequence ID" value="NZ_FNDT01000003.1"/>
</dbReference>
<dbReference type="SUPFAM" id="SSF56112">
    <property type="entry name" value="Protein kinase-like (PK-like)"/>
    <property type="match status" value="1"/>
</dbReference>
<dbReference type="EMBL" id="FNDT01000003">
    <property type="protein sequence ID" value="SDH81319.1"/>
    <property type="molecule type" value="Genomic_DNA"/>
</dbReference>
<evidence type="ECO:0000313" key="2">
    <source>
        <dbReference type="EMBL" id="SDH81319.1"/>
    </source>
</evidence>
<dbReference type="InterPro" id="IPR002575">
    <property type="entry name" value="Aminoglycoside_PTrfase"/>
</dbReference>
<dbReference type="Gene3D" id="3.90.1200.10">
    <property type="match status" value="1"/>
</dbReference>
<dbReference type="Pfam" id="PF01636">
    <property type="entry name" value="APH"/>
    <property type="match status" value="1"/>
</dbReference>
<accession>A0A1G8FH33</accession>
<dbReference type="GO" id="GO:0016740">
    <property type="term" value="F:transferase activity"/>
    <property type="evidence" value="ECO:0007669"/>
    <property type="project" value="UniProtKB-KW"/>
</dbReference>
<dbReference type="OrthoDB" id="581471at2"/>